<dbReference type="Proteomes" id="UP001516023">
    <property type="component" value="Unassembled WGS sequence"/>
</dbReference>
<feature type="compositionally biased region" description="Polar residues" evidence="1">
    <location>
        <begin position="948"/>
        <end position="961"/>
    </location>
</feature>
<feature type="compositionally biased region" description="Polar residues" evidence="1">
    <location>
        <begin position="1026"/>
        <end position="1042"/>
    </location>
</feature>
<feature type="region of interest" description="Disordered" evidence="1">
    <location>
        <begin position="491"/>
        <end position="523"/>
    </location>
</feature>
<reference evidence="2 3" key="1">
    <citation type="journal article" date="2020" name="G3 (Bethesda)">
        <title>Improved Reference Genome for Cyclotella cryptica CCMP332, a Model for Cell Wall Morphogenesis, Salinity Adaptation, and Lipid Production in Diatoms (Bacillariophyta).</title>
        <authorList>
            <person name="Roberts W.R."/>
            <person name="Downey K.M."/>
            <person name="Ruck E.C."/>
            <person name="Traller J.C."/>
            <person name="Alverson A.J."/>
        </authorList>
    </citation>
    <scope>NUCLEOTIDE SEQUENCE [LARGE SCALE GENOMIC DNA]</scope>
    <source>
        <strain evidence="2 3">CCMP332</strain>
    </source>
</reference>
<evidence type="ECO:0000313" key="2">
    <source>
        <dbReference type="EMBL" id="KAL3782242.1"/>
    </source>
</evidence>
<evidence type="ECO:0000256" key="1">
    <source>
        <dbReference type="SAM" id="MobiDB-lite"/>
    </source>
</evidence>
<feature type="region of interest" description="Disordered" evidence="1">
    <location>
        <begin position="375"/>
        <end position="404"/>
    </location>
</feature>
<feature type="compositionally biased region" description="Basic and acidic residues" evidence="1">
    <location>
        <begin position="8"/>
        <end position="17"/>
    </location>
</feature>
<gene>
    <name evidence="2" type="ORF">HJC23_000305</name>
</gene>
<evidence type="ECO:0000313" key="3">
    <source>
        <dbReference type="Proteomes" id="UP001516023"/>
    </source>
</evidence>
<organism evidence="2 3">
    <name type="scientific">Cyclotella cryptica</name>
    <dbReference type="NCBI Taxonomy" id="29204"/>
    <lineage>
        <taxon>Eukaryota</taxon>
        <taxon>Sar</taxon>
        <taxon>Stramenopiles</taxon>
        <taxon>Ochrophyta</taxon>
        <taxon>Bacillariophyta</taxon>
        <taxon>Coscinodiscophyceae</taxon>
        <taxon>Thalassiosirophycidae</taxon>
        <taxon>Stephanodiscales</taxon>
        <taxon>Stephanodiscaceae</taxon>
        <taxon>Cyclotella</taxon>
    </lineage>
</organism>
<name>A0ABD3P3M9_9STRA</name>
<feature type="region of interest" description="Disordered" evidence="1">
    <location>
        <begin position="1"/>
        <end position="25"/>
    </location>
</feature>
<protein>
    <submittedName>
        <fullName evidence="2">Uncharacterized protein</fullName>
    </submittedName>
</protein>
<comment type="caution">
    <text evidence="2">The sequence shown here is derived from an EMBL/GenBank/DDBJ whole genome shotgun (WGS) entry which is preliminary data.</text>
</comment>
<feature type="compositionally biased region" description="Polar residues" evidence="1">
    <location>
        <begin position="511"/>
        <end position="522"/>
    </location>
</feature>
<accession>A0ABD3P3M9</accession>
<dbReference type="EMBL" id="JABMIG020000292">
    <property type="protein sequence ID" value="KAL3782242.1"/>
    <property type="molecule type" value="Genomic_DNA"/>
</dbReference>
<feature type="region of interest" description="Disordered" evidence="1">
    <location>
        <begin position="978"/>
        <end position="1134"/>
    </location>
</feature>
<feature type="region of interest" description="Disordered" evidence="1">
    <location>
        <begin position="869"/>
        <end position="966"/>
    </location>
</feature>
<feature type="region of interest" description="Disordered" evidence="1">
    <location>
        <begin position="86"/>
        <end position="105"/>
    </location>
</feature>
<feature type="compositionally biased region" description="Basic and acidic residues" evidence="1">
    <location>
        <begin position="1043"/>
        <end position="1054"/>
    </location>
</feature>
<dbReference type="AlphaFoldDB" id="A0ABD3P3M9"/>
<feature type="compositionally biased region" description="Low complexity" evidence="1">
    <location>
        <begin position="730"/>
        <end position="739"/>
    </location>
</feature>
<feature type="compositionally biased region" description="Polar residues" evidence="1">
    <location>
        <begin position="768"/>
        <end position="783"/>
    </location>
</feature>
<keyword evidence="3" id="KW-1185">Reference proteome</keyword>
<feature type="compositionally biased region" description="Basic and acidic residues" evidence="1">
    <location>
        <begin position="938"/>
        <end position="947"/>
    </location>
</feature>
<feature type="region of interest" description="Disordered" evidence="1">
    <location>
        <begin position="730"/>
        <end position="787"/>
    </location>
</feature>
<sequence length="1152" mass="127957">MQILMTADRSRQARQIETEDPPPKMTTLPFLPFVTNRRRLILVKDKWRVETKRSRRRELMLRQLCHAYISAGYSKSLAHAVDIGDSGSSCNDHEGSTSCLDQGRTGRHESETLTLLENLEHAIKETSGALYDVSEGEATSHVQPYRTNKPFINGNHPCSLVHHPSISINTPLLRLGSKQNTWLDFGGDTQNIIGRMHSLPVIIQAPGSSREDNPDLAINFDVEIGSSSPSSSLERKGFLYFCLDDNHTDCSTDEGYNNNSMMARFTAKEGESRVVYITWAPTNEGCLRQSIHVKTSFNGTREQIAEEEIIIVGCARKESNDMLDNVVDGGSSTHHFDLAQSPLDHQHRGREYKDSQSGFLDFDDSPELAKDAHTISQVDEEESQNDIDHINQKTGDVEQTDESKETTIHSTYPEEDGQIQNKSLMGHGAECSTTTAKKLPPLHSSMERSIAHNQKLAKLRRLRATNSLATARDRYGQRILPLRATHPLAVLNQPGLSDGAKLRGYNRHTKPQPQRQQDLSSPRQEEAIILSRQTDELPLEESKNNATLGNDEVLTIAEVANAETSLESSNVHGEVICPREVGIVETNIAADSSLEDFRKEEIQSIKYAHAEYTTEKEGVSESPKVECREVENHSGQSVEKCPPCHSDSFSRTEFQYDVGGHESNAPSNNATLQTTVKVCVEVDDAKMAALGDFSHKNDEQNENATSSLADEISDMQSFLTSVNGEVSSSMVSAVDVSSDPADDVTEAQHRTNNEAETSNGPKAFTFEESPSSQGDDESTSSCNPAHVNKSYENVTDELNELMSDEKVESTITITKRSNTPLKDLHDQINFYINAHHSVSPTKKNKELTPEPDNVVPLTLDKASLLMSSSESYTSSSIKAKRQPSITKKSLYRDDQQPNQSNRGLARKSARKLYFYKSPRNADKKRSKATRMSASNGKIENDEHKNEVENNASTLQNESSPLESGMINKDKTLDEFEVKSEEKILSQPLSKPAAKSELRKSYPLQTARTDLESNYKSRLQSIRKNRSTGSLSTAVVDMTTQNEPPRENPPSRDHSIAQQQTSARNAARKLYFFKAPSERINSPGTRASEKGKPEPMNVPDVKDTPSSQAIRAKSLVDVKSKRSPPTPALSSRELLAIEKHVQSMKKSTRKSIA</sequence>
<proteinExistence type="predicted"/>
<feature type="compositionally biased region" description="Polar residues" evidence="1">
    <location>
        <begin position="86"/>
        <end position="100"/>
    </location>
</feature>